<feature type="signal peptide" evidence="1">
    <location>
        <begin position="1"/>
        <end position="38"/>
    </location>
</feature>
<dbReference type="EMBL" id="JBBPCO010000012">
    <property type="protein sequence ID" value="MEK8090426.1"/>
    <property type="molecule type" value="Genomic_DNA"/>
</dbReference>
<evidence type="ECO:0000259" key="2">
    <source>
        <dbReference type="Pfam" id="PF13501"/>
    </source>
</evidence>
<keyword evidence="1" id="KW-0732">Signal</keyword>
<feature type="chain" id="PRO_5046906799" evidence="1">
    <location>
        <begin position="39"/>
        <end position="167"/>
    </location>
</feature>
<sequence length="167" mass="17422">MENSINFKRRNFLRSSLATGALVAAAGTGLLKVPAAMAAEWPANAFKADKLDKAMQDVLGTTQVPEGKVDIKAPTIAENGAVVPITVSTDSPMTADDYVSDIFIFAEGNPAPLVASFHLTPMSGKAEVSTRIKMGKTSNVRAVVKTNKGELMQAAKEVKVTIGGCGG</sequence>
<name>A0ABU9DA64_9PROT</name>
<dbReference type="InterPro" id="IPR032711">
    <property type="entry name" value="SoxY"/>
</dbReference>
<protein>
    <submittedName>
        <fullName evidence="3">Thiosulfate oxidation carrier protein SoxY</fullName>
    </submittedName>
</protein>
<dbReference type="NCBIfam" id="TIGR04488">
    <property type="entry name" value="SoxY_true_GGCGG"/>
    <property type="match status" value="1"/>
</dbReference>
<dbReference type="PROSITE" id="PS51318">
    <property type="entry name" value="TAT"/>
    <property type="match status" value="1"/>
</dbReference>
<dbReference type="Proteomes" id="UP001446205">
    <property type="component" value="Unassembled WGS sequence"/>
</dbReference>
<evidence type="ECO:0000313" key="4">
    <source>
        <dbReference type="Proteomes" id="UP001446205"/>
    </source>
</evidence>
<proteinExistence type="predicted"/>
<organism evidence="3 4">
    <name type="scientific">Thermithiobacillus plumbiphilus</name>
    <dbReference type="NCBI Taxonomy" id="1729899"/>
    <lineage>
        <taxon>Bacteria</taxon>
        <taxon>Pseudomonadati</taxon>
        <taxon>Pseudomonadota</taxon>
        <taxon>Acidithiobacillia</taxon>
        <taxon>Acidithiobacillales</taxon>
        <taxon>Thermithiobacillaceae</taxon>
        <taxon>Thermithiobacillus</taxon>
    </lineage>
</organism>
<dbReference type="InterPro" id="IPR038162">
    <property type="entry name" value="SoxY_sf"/>
</dbReference>
<dbReference type="InterPro" id="IPR016568">
    <property type="entry name" value="Sulphur_oxidation_SoxY"/>
</dbReference>
<evidence type="ECO:0000256" key="1">
    <source>
        <dbReference type="SAM" id="SignalP"/>
    </source>
</evidence>
<dbReference type="Pfam" id="PF13501">
    <property type="entry name" value="SoxY"/>
    <property type="match status" value="1"/>
</dbReference>
<accession>A0ABU9DA64</accession>
<gene>
    <name evidence="3" type="primary">soxY</name>
    <name evidence="3" type="ORF">WOB96_11720</name>
</gene>
<dbReference type="RefSeq" id="WP_341371482.1">
    <property type="nucleotide sequence ID" value="NZ_JBBPCO010000012.1"/>
</dbReference>
<keyword evidence="4" id="KW-1185">Reference proteome</keyword>
<dbReference type="InterPro" id="IPR006311">
    <property type="entry name" value="TAT_signal"/>
</dbReference>
<dbReference type="PIRSF" id="PIRSF010312">
    <property type="entry name" value="Sulphur_oxidation_SoxY"/>
    <property type="match status" value="1"/>
</dbReference>
<reference evidence="3 4" key="1">
    <citation type="submission" date="2024-04" db="EMBL/GenBank/DDBJ databases">
        <authorList>
            <person name="Abashina T."/>
            <person name="Shaikin A."/>
        </authorList>
    </citation>
    <scope>NUCLEOTIDE SEQUENCE [LARGE SCALE GENOMIC DNA]</scope>
    <source>
        <strain evidence="3 4">AAFK</strain>
    </source>
</reference>
<comment type="caution">
    <text evidence="3">The sequence shown here is derived from an EMBL/GenBank/DDBJ whole genome shotgun (WGS) entry which is preliminary data.</text>
</comment>
<evidence type="ECO:0000313" key="3">
    <source>
        <dbReference type="EMBL" id="MEK8090426.1"/>
    </source>
</evidence>
<feature type="domain" description="Ig-like SoxY" evidence="2">
    <location>
        <begin position="56"/>
        <end position="165"/>
    </location>
</feature>
<dbReference type="Gene3D" id="2.60.40.2470">
    <property type="entry name" value="SoxY domain"/>
    <property type="match status" value="1"/>
</dbReference>